<dbReference type="InterPro" id="IPR052509">
    <property type="entry name" value="Metal_resp_DNA-bind_regulator"/>
</dbReference>
<dbReference type="Gene3D" id="1.10.10.10">
    <property type="entry name" value="Winged helix-like DNA-binding domain superfamily/Winged helix DNA-binding domain"/>
    <property type="match status" value="1"/>
</dbReference>
<sequence length="190" mass="21953">MPIKLAILGLLMEKNMHPYEIRTIMKDRALDQNTKIQIGSLYYAVEQLAKQAYIEAVEVIKSDNRPDKTVYQITDKGKAYFEKLLLSMLEEIEPVHTPIKMALAFAWKGDQAKMADVLKKRVVEAEHQVNYLYEVYQEHIGVAPRSVLHLMAGNYEHAKTELKWLKRLYQDAHEGRLAEIAPVSILEDEE</sequence>
<reference evidence="2 3" key="1">
    <citation type="submission" date="2016-01" db="EMBL/GenBank/DDBJ databases">
        <title>Complete Genome Sequence of Paenibacillus yonginensis DCY84, a novel Plant Growth-Promoting Bacteria with Elicitation of Induced Systemic Resistance.</title>
        <authorList>
            <person name="Kim Y.J."/>
            <person name="Yang D.C."/>
            <person name="Sukweenadhi J."/>
        </authorList>
    </citation>
    <scope>NUCLEOTIDE SEQUENCE [LARGE SCALE GENOMIC DNA]</scope>
    <source>
        <strain evidence="2 3">DCY84</strain>
    </source>
</reference>
<dbReference type="PANTHER" id="PTHR33169">
    <property type="entry name" value="PADR-FAMILY TRANSCRIPTIONAL REGULATOR"/>
    <property type="match status" value="1"/>
</dbReference>
<evidence type="ECO:0000313" key="2">
    <source>
        <dbReference type="EMBL" id="ANS73451.1"/>
    </source>
</evidence>
<dbReference type="AlphaFoldDB" id="A0A1B1MW94"/>
<feature type="domain" description="Transcription regulator PadR N-terminal" evidence="1">
    <location>
        <begin position="7"/>
        <end position="82"/>
    </location>
</feature>
<gene>
    <name evidence="2" type="ORF">AWM70_01690</name>
</gene>
<name>A0A1B1MW94_9BACL</name>
<dbReference type="PANTHER" id="PTHR33169:SF27">
    <property type="entry name" value="TRANSCRIPTIONAL REGULATOR PADR FAMILY PROTEIN"/>
    <property type="match status" value="1"/>
</dbReference>
<proteinExistence type="predicted"/>
<dbReference type="InterPro" id="IPR036390">
    <property type="entry name" value="WH_DNA-bd_sf"/>
</dbReference>
<organism evidence="2 3">
    <name type="scientific">Paenibacillus yonginensis</name>
    <dbReference type="NCBI Taxonomy" id="1462996"/>
    <lineage>
        <taxon>Bacteria</taxon>
        <taxon>Bacillati</taxon>
        <taxon>Bacillota</taxon>
        <taxon>Bacilli</taxon>
        <taxon>Bacillales</taxon>
        <taxon>Paenibacillaceae</taxon>
        <taxon>Paenibacillus</taxon>
    </lineage>
</organism>
<dbReference type="OrthoDB" id="9808762at2"/>
<dbReference type="InterPro" id="IPR036388">
    <property type="entry name" value="WH-like_DNA-bd_sf"/>
</dbReference>
<dbReference type="SUPFAM" id="SSF46785">
    <property type="entry name" value="Winged helix' DNA-binding domain"/>
    <property type="match status" value="1"/>
</dbReference>
<accession>A0A1B1MW94</accession>
<evidence type="ECO:0000259" key="1">
    <source>
        <dbReference type="Pfam" id="PF03551"/>
    </source>
</evidence>
<dbReference type="STRING" id="1462996.AWM70_01690"/>
<dbReference type="InterPro" id="IPR005149">
    <property type="entry name" value="Tscrpt_reg_PadR_N"/>
</dbReference>
<keyword evidence="3" id="KW-1185">Reference proteome</keyword>
<dbReference type="Pfam" id="PF03551">
    <property type="entry name" value="PadR"/>
    <property type="match status" value="1"/>
</dbReference>
<dbReference type="EMBL" id="CP014167">
    <property type="protein sequence ID" value="ANS73451.1"/>
    <property type="molecule type" value="Genomic_DNA"/>
</dbReference>
<dbReference type="RefSeq" id="WP_068693812.1">
    <property type="nucleotide sequence ID" value="NZ_CP014167.1"/>
</dbReference>
<protein>
    <submittedName>
        <fullName evidence="2">PadR family transcriptional regulator</fullName>
    </submittedName>
</protein>
<evidence type="ECO:0000313" key="3">
    <source>
        <dbReference type="Proteomes" id="UP000092573"/>
    </source>
</evidence>
<dbReference type="KEGG" id="pyg:AWM70_01690"/>
<dbReference type="Proteomes" id="UP000092573">
    <property type="component" value="Chromosome"/>
</dbReference>